<protein>
    <submittedName>
        <fullName evidence="2">Uncharacterized protein</fullName>
    </submittedName>
</protein>
<dbReference type="EMBL" id="CAJVCH010038155">
    <property type="protein sequence ID" value="CAG7716376.1"/>
    <property type="molecule type" value="Genomic_DNA"/>
</dbReference>
<accession>A0A8J2J9J4</accession>
<reference evidence="2" key="1">
    <citation type="submission" date="2021-06" db="EMBL/GenBank/DDBJ databases">
        <authorList>
            <person name="Hodson N. C."/>
            <person name="Mongue J. A."/>
            <person name="Jaron S. K."/>
        </authorList>
    </citation>
    <scope>NUCLEOTIDE SEQUENCE</scope>
</reference>
<gene>
    <name evidence="2" type="ORF">AFUS01_LOCUS5889</name>
</gene>
<dbReference type="Proteomes" id="UP000708208">
    <property type="component" value="Unassembled WGS sequence"/>
</dbReference>
<feature type="region of interest" description="Disordered" evidence="1">
    <location>
        <begin position="1"/>
        <end position="25"/>
    </location>
</feature>
<sequence length="79" mass="9414">MSRQGDTTLRDHNPLQQRRPPYQHRILDLRTPNYTRVMSRIHPGKNLLLIMVVNELKRSASQMKPFHRYVLDVWTNGYG</sequence>
<keyword evidence="3" id="KW-1185">Reference proteome</keyword>
<evidence type="ECO:0000313" key="3">
    <source>
        <dbReference type="Proteomes" id="UP000708208"/>
    </source>
</evidence>
<proteinExistence type="predicted"/>
<dbReference type="AlphaFoldDB" id="A0A8J2J9J4"/>
<evidence type="ECO:0000256" key="1">
    <source>
        <dbReference type="SAM" id="MobiDB-lite"/>
    </source>
</evidence>
<name>A0A8J2J9J4_9HEXA</name>
<comment type="caution">
    <text evidence="2">The sequence shown here is derived from an EMBL/GenBank/DDBJ whole genome shotgun (WGS) entry which is preliminary data.</text>
</comment>
<evidence type="ECO:0000313" key="2">
    <source>
        <dbReference type="EMBL" id="CAG7716376.1"/>
    </source>
</evidence>
<organism evidence="2 3">
    <name type="scientific">Allacma fusca</name>
    <dbReference type="NCBI Taxonomy" id="39272"/>
    <lineage>
        <taxon>Eukaryota</taxon>
        <taxon>Metazoa</taxon>
        <taxon>Ecdysozoa</taxon>
        <taxon>Arthropoda</taxon>
        <taxon>Hexapoda</taxon>
        <taxon>Collembola</taxon>
        <taxon>Symphypleona</taxon>
        <taxon>Sminthuridae</taxon>
        <taxon>Allacma</taxon>
    </lineage>
</organism>